<dbReference type="Proteomes" id="UP001163739">
    <property type="component" value="Chromosome"/>
</dbReference>
<dbReference type="InterPro" id="IPR011990">
    <property type="entry name" value="TPR-like_helical_dom_sf"/>
</dbReference>
<evidence type="ECO:0000259" key="4">
    <source>
        <dbReference type="Pfam" id="PF04577"/>
    </source>
</evidence>
<feature type="domain" description="Glycosyltransferase 61 catalytic" evidence="4">
    <location>
        <begin position="246"/>
        <end position="429"/>
    </location>
</feature>
<evidence type="ECO:0000256" key="2">
    <source>
        <dbReference type="ARBA" id="ARBA00022679"/>
    </source>
</evidence>
<protein>
    <submittedName>
        <fullName evidence="5">Glycosyltransferase 61 family protein</fullName>
    </submittedName>
</protein>
<organism evidence="5 6">
    <name type="scientific">Alkalimarinus alittae</name>
    <dbReference type="NCBI Taxonomy" id="2961619"/>
    <lineage>
        <taxon>Bacteria</taxon>
        <taxon>Pseudomonadati</taxon>
        <taxon>Pseudomonadota</taxon>
        <taxon>Gammaproteobacteria</taxon>
        <taxon>Alteromonadales</taxon>
        <taxon>Alteromonadaceae</taxon>
        <taxon>Alkalimarinus</taxon>
    </lineage>
</organism>
<keyword evidence="3" id="KW-0325">Glycoprotein</keyword>
<proteinExistence type="predicted"/>
<evidence type="ECO:0000313" key="5">
    <source>
        <dbReference type="EMBL" id="UZE97550.1"/>
    </source>
</evidence>
<keyword evidence="2" id="KW-0808">Transferase</keyword>
<sequence>MDNAILIEKTRQLLLMNADVLPLDLCSLANAWVAIKDHRMAHALYNKAYTLAPNDDVVMEAYVSFLCALNKQREALDLLLHAHNDINYSAARIGWIHTLAHLKSTDDIDFPILKDFQHYCLENNIPVKQVAASETLYLSPIHSFPKTHTDTLHGFYDTHPVYMAEVPNAIVTAESHAFFAGDSAIREEFSLLHRDDLVLNDERDKLIIYIPTLRSPAKRGIANKRMVDEEVEELVLNLIGSTCSNYYHWLIEWVPRIMVLDEINEPVKLLIRKQVPEQFKEIIRVVTGGRYQILESGTDNCVSVKRLIHTNGWATMPCDIRADKRPLLQDTLISPKSIFWLREKTKHLRTDCLATRKIYLKRLGDSRRSLINSDEVESLVQEYGFEIVVPETLSFSDQVRIFSEASIVIGQAGAALANIVFCNPGALVVPIAVGEGSHADYSVFAKLAQIVNLNLTYFLTNENAADHTYKSFVTFYVDQSSFKQYLDTLNDI</sequence>
<evidence type="ECO:0000256" key="3">
    <source>
        <dbReference type="ARBA" id="ARBA00023180"/>
    </source>
</evidence>
<dbReference type="Pfam" id="PF04577">
    <property type="entry name" value="Glyco_transf_61"/>
    <property type="match status" value="1"/>
</dbReference>
<accession>A0ABY6N601</accession>
<dbReference type="InterPro" id="IPR049625">
    <property type="entry name" value="Glyco_transf_61_cat"/>
</dbReference>
<evidence type="ECO:0000256" key="1">
    <source>
        <dbReference type="ARBA" id="ARBA00022676"/>
    </source>
</evidence>
<keyword evidence="6" id="KW-1185">Reference proteome</keyword>
<dbReference type="SUPFAM" id="SSF48452">
    <property type="entry name" value="TPR-like"/>
    <property type="match status" value="1"/>
</dbReference>
<dbReference type="EMBL" id="CP100390">
    <property type="protein sequence ID" value="UZE97550.1"/>
    <property type="molecule type" value="Genomic_DNA"/>
</dbReference>
<dbReference type="PANTHER" id="PTHR20961">
    <property type="entry name" value="GLYCOSYLTRANSFERASE"/>
    <property type="match status" value="1"/>
</dbReference>
<name>A0ABY6N601_9ALTE</name>
<dbReference type="RefSeq" id="WP_265049024.1">
    <property type="nucleotide sequence ID" value="NZ_CP100390.1"/>
</dbReference>
<reference evidence="5" key="1">
    <citation type="submission" date="2022-06" db="EMBL/GenBank/DDBJ databases">
        <title>Alkalimarinus sp. nov., isolated from gut of a Alitta virens.</title>
        <authorList>
            <person name="Yang A.I."/>
            <person name="Shin N.-R."/>
        </authorList>
    </citation>
    <scope>NUCLEOTIDE SEQUENCE</scope>
    <source>
        <strain evidence="5">A2M4</strain>
    </source>
</reference>
<dbReference type="InterPro" id="IPR007657">
    <property type="entry name" value="Glycosyltransferase_61"/>
</dbReference>
<keyword evidence="1" id="KW-0328">Glycosyltransferase</keyword>
<evidence type="ECO:0000313" key="6">
    <source>
        <dbReference type="Proteomes" id="UP001163739"/>
    </source>
</evidence>
<gene>
    <name evidence="5" type="ORF">NKI27_07355</name>
</gene>